<evidence type="ECO:0000256" key="7">
    <source>
        <dbReference type="PROSITE-ProRule" id="PRU10141"/>
    </source>
</evidence>
<keyword evidence="3 7" id="KW-0547">Nucleotide-binding</keyword>
<dbReference type="Gene3D" id="1.10.510.10">
    <property type="entry name" value="Transferase(Phosphotransferase) domain 1"/>
    <property type="match status" value="1"/>
</dbReference>
<keyword evidence="4 6" id="KW-0802">TPR repeat</keyword>
<gene>
    <name evidence="10" type="primary">prkC_41</name>
    <name evidence="10" type="ORF">ENSA7_81350</name>
</gene>
<protein>
    <submittedName>
        <fullName evidence="10">Serine/threonine-protein kinase PrkC</fullName>
        <ecNumber evidence="10">2.7.11.1</ecNumber>
    </submittedName>
</protein>
<dbReference type="PANTHER" id="PTHR45641:SF19">
    <property type="entry name" value="NEPHROCYSTIN-3"/>
    <property type="match status" value="1"/>
</dbReference>
<evidence type="ECO:0000256" key="3">
    <source>
        <dbReference type="ARBA" id="ARBA00022741"/>
    </source>
</evidence>
<feature type="domain" description="Protein kinase" evidence="9">
    <location>
        <begin position="51"/>
        <end position="348"/>
    </location>
</feature>
<dbReference type="EMBL" id="PVNL01000147">
    <property type="protein sequence ID" value="PRP93707.1"/>
    <property type="molecule type" value="Genomic_DNA"/>
</dbReference>
<dbReference type="InterPro" id="IPR019734">
    <property type="entry name" value="TPR_rpt"/>
</dbReference>
<dbReference type="InterPro" id="IPR008271">
    <property type="entry name" value="Ser/Thr_kinase_AS"/>
</dbReference>
<evidence type="ECO:0000256" key="5">
    <source>
        <dbReference type="ARBA" id="ARBA00022840"/>
    </source>
</evidence>
<evidence type="ECO:0000313" key="11">
    <source>
        <dbReference type="Proteomes" id="UP000238823"/>
    </source>
</evidence>
<reference evidence="10 11" key="1">
    <citation type="submission" date="2018-03" db="EMBL/GenBank/DDBJ databases">
        <title>Draft Genome Sequences of the Obligatory Marine Myxobacteria Enhygromyxa salina SWB007.</title>
        <authorList>
            <person name="Poehlein A."/>
            <person name="Moghaddam J.A."/>
            <person name="Harms H."/>
            <person name="Alanjari M."/>
            <person name="Koenig G.M."/>
            <person name="Daniel R."/>
            <person name="Schaeberle T.F."/>
        </authorList>
    </citation>
    <scope>NUCLEOTIDE SEQUENCE [LARGE SCALE GENOMIC DNA]</scope>
    <source>
        <strain evidence="10 11">SWB007</strain>
    </source>
</reference>
<comment type="caution">
    <text evidence="10">The sequence shown here is derived from an EMBL/GenBank/DDBJ whole genome shotgun (WGS) entry which is preliminary data.</text>
</comment>
<evidence type="ECO:0000259" key="9">
    <source>
        <dbReference type="PROSITE" id="PS50011"/>
    </source>
</evidence>
<evidence type="ECO:0000256" key="6">
    <source>
        <dbReference type="PROSITE-ProRule" id="PRU00339"/>
    </source>
</evidence>
<evidence type="ECO:0000256" key="1">
    <source>
        <dbReference type="ARBA" id="ARBA00022527"/>
    </source>
</evidence>
<dbReference type="Pfam" id="PF13374">
    <property type="entry name" value="TPR_10"/>
    <property type="match status" value="1"/>
</dbReference>
<feature type="compositionally biased region" description="Basic and acidic residues" evidence="8">
    <location>
        <begin position="7"/>
        <end position="20"/>
    </location>
</feature>
<evidence type="ECO:0000313" key="10">
    <source>
        <dbReference type="EMBL" id="PRP93707.1"/>
    </source>
</evidence>
<dbReference type="PROSITE" id="PS50011">
    <property type="entry name" value="PROTEIN_KINASE_DOM"/>
    <property type="match status" value="1"/>
</dbReference>
<proteinExistence type="predicted"/>
<dbReference type="InterPro" id="IPR011009">
    <property type="entry name" value="Kinase-like_dom_sf"/>
</dbReference>
<keyword evidence="1" id="KW-0723">Serine/threonine-protein kinase</keyword>
<dbReference type="SUPFAM" id="SSF48452">
    <property type="entry name" value="TPR-like"/>
    <property type="match status" value="2"/>
</dbReference>
<dbReference type="EC" id="2.7.11.1" evidence="10"/>
<dbReference type="Pfam" id="PF00069">
    <property type="entry name" value="Pkinase"/>
    <property type="match status" value="1"/>
</dbReference>
<dbReference type="InterPro" id="IPR011990">
    <property type="entry name" value="TPR-like_helical_dom_sf"/>
</dbReference>
<dbReference type="PROSITE" id="PS50005">
    <property type="entry name" value="TPR"/>
    <property type="match status" value="1"/>
</dbReference>
<keyword evidence="10" id="KW-0808">Transferase</keyword>
<evidence type="ECO:0000256" key="2">
    <source>
        <dbReference type="ARBA" id="ARBA00022737"/>
    </source>
</evidence>
<dbReference type="AlphaFoldDB" id="A0A2S9XLI9"/>
<dbReference type="Gene3D" id="1.25.40.10">
    <property type="entry name" value="Tetratricopeptide repeat domain"/>
    <property type="match status" value="2"/>
</dbReference>
<dbReference type="PROSITE" id="PS00108">
    <property type="entry name" value="PROTEIN_KINASE_ST"/>
    <property type="match status" value="1"/>
</dbReference>
<dbReference type="InterPro" id="IPR000719">
    <property type="entry name" value="Prot_kinase_dom"/>
</dbReference>
<dbReference type="Pfam" id="PF13424">
    <property type="entry name" value="TPR_12"/>
    <property type="match status" value="3"/>
</dbReference>
<dbReference type="PROSITE" id="PS00107">
    <property type="entry name" value="PROTEIN_KINASE_ATP"/>
    <property type="match status" value="1"/>
</dbReference>
<keyword evidence="2" id="KW-0677">Repeat</keyword>
<dbReference type="Proteomes" id="UP000238823">
    <property type="component" value="Unassembled WGS sequence"/>
</dbReference>
<dbReference type="PANTHER" id="PTHR45641">
    <property type="entry name" value="TETRATRICOPEPTIDE REPEAT PROTEIN (AFU_ORTHOLOGUE AFUA_6G03870)"/>
    <property type="match status" value="1"/>
</dbReference>
<organism evidence="10 11">
    <name type="scientific">Enhygromyxa salina</name>
    <dbReference type="NCBI Taxonomy" id="215803"/>
    <lineage>
        <taxon>Bacteria</taxon>
        <taxon>Pseudomonadati</taxon>
        <taxon>Myxococcota</taxon>
        <taxon>Polyangia</taxon>
        <taxon>Nannocystales</taxon>
        <taxon>Nannocystaceae</taxon>
        <taxon>Enhygromyxa</taxon>
    </lineage>
</organism>
<sequence length="996" mass="107761">MGSVSELDDRTLAAPDRELSTDDTMAADAELAASVRAQRPMPALAPSIGRFSILRKLGAGGMGVVYAGYDEELDRKVAIKLLHERGQSPARRQRLLREAQGLARLSHTNVVQVYEIGEHEGAAFIAMEFVDGVTLGAWLAQRSRSRREIIQVFVQAGRGLAAAHHKDLVHRDFKPDNVMIAGDGRVVVMDFGLVHEAGSVAVTGDGAEPLDEARAAEIRRDVMSSSQIEADAIERSLRSSVLSSDLTATGAMMGTPAYMAPEQFAGGVTDGRTDQFSYAVSLWEALCGERPFAGHSVTELCTAVISGQLREPPRGADLPAYLRKILVRALATDPDNRWPSMAALLAALSVNRERRRAVALAVGAPLLLALAVGVGWQRHEQAAVAERVAACQRDSEALIEVWNDDTRAQIEAAFAATKLELAGDAWSRTQLRLSDYASEWSALRLASCRAATVEHTREPAAADRVDACLDERQAAFTSLLGLLETADAKLVQRAVQASAELPLTSQCSDDAWLAHRIELPEDPQTREQIAASRSQLEGVEVLLTTARYDQAKLAAQAALAQAEAIAWPPIDAEARYAIAIVATKLGEFAAAEPELERAFFTAGEAGHDLLALRAAISLVDIVGDELERHEEGLRWARVAAMLLARLNLTRSLEAAVLANNIGNVLENRGSYVEAQVEYERAHQLWLAAFGSEHPQIATVLNNIGVVQRRQGKLEDALATQTRALALREATLGPAHPACGDTLANLGNIYWEVGDLDQALAHGQRAHEIWLAVFGENNQKIGYALNNIGNVHFSRGELDQALDHYRRAHQVWEAALGPEHSTVAMALTNTGNVLMMKGELDEALALQRRALAVSEAASGPDSPGVAEKLNNVAVVLDAKGEHDEALALHRRALVIREQAFGAEGLETAYSLQGVGTTLTKQGHAAQALPVLERALAIREREKIAPVAIAEIRYELAKTRWALGDRELAREHGEIAEQLCRTAESPCADEVAAWLREH</sequence>
<dbReference type="OrthoDB" id="9801841at2"/>
<feature type="repeat" description="TPR" evidence="6">
    <location>
        <begin position="781"/>
        <end position="814"/>
    </location>
</feature>
<feature type="region of interest" description="Disordered" evidence="8">
    <location>
        <begin position="1"/>
        <end position="23"/>
    </location>
</feature>
<dbReference type="InterPro" id="IPR001245">
    <property type="entry name" value="Ser-Thr/Tyr_kinase_cat_dom"/>
</dbReference>
<dbReference type="InterPro" id="IPR017441">
    <property type="entry name" value="Protein_kinase_ATP_BS"/>
</dbReference>
<dbReference type="CDD" id="cd14014">
    <property type="entry name" value="STKc_PknB_like"/>
    <property type="match status" value="1"/>
</dbReference>
<dbReference type="GO" id="GO:0004674">
    <property type="term" value="F:protein serine/threonine kinase activity"/>
    <property type="evidence" value="ECO:0007669"/>
    <property type="project" value="UniProtKB-KW"/>
</dbReference>
<evidence type="ECO:0000256" key="8">
    <source>
        <dbReference type="SAM" id="MobiDB-lite"/>
    </source>
</evidence>
<dbReference type="Pfam" id="PF07714">
    <property type="entry name" value="PK_Tyr_Ser-Thr"/>
    <property type="match status" value="1"/>
</dbReference>
<dbReference type="SMART" id="SM00028">
    <property type="entry name" value="TPR"/>
    <property type="match status" value="9"/>
</dbReference>
<keyword evidence="10" id="KW-0418">Kinase</keyword>
<keyword evidence="5 7" id="KW-0067">ATP-binding</keyword>
<evidence type="ECO:0000256" key="4">
    <source>
        <dbReference type="ARBA" id="ARBA00022803"/>
    </source>
</evidence>
<feature type="binding site" evidence="7">
    <location>
        <position position="80"/>
    </location>
    <ligand>
        <name>ATP</name>
        <dbReference type="ChEBI" id="CHEBI:30616"/>
    </ligand>
</feature>
<accession>A0A2S9XLI9</accession>
<dbReference type="SUPFAM" id="SSF56112">
    <property type="entry name" value="Protein kinase-like (PK-like)"/>
    <property type="match status" value="1"/>
</dbReference>
<dbReference type="GO" id="GO:0005524">
    <property type="term" value="F:ATP binding"/>
    <property type="evidence" value="ECO:0007669"/>
    <property type="project" value="UniProtKB-UniRule"/>
</dbReference>
<name>A0A2S9XLI9_9BACT</name>
<dbReference type="Gene3D" id="3.30.200.20">
    <property type="entry name" value="Phosphorylase Kinase, domain 1"/>
    <property type="match status" value="1"/>
</dbReference>